<dbReference type="AlphaFoldDB" id="M2SSR0"/>
<evidence type="ECO:0000313" key="1">
    <source>
        <dbReference type="EMBL" id="EMD60096.1"/>
    </source>
</evidence>
<dbReference type="Proteomes" id="UP000016934">
    <property type="component" value="Unassembled WGS sequence"/>
</dbReference>
<organism evidence="1 2">
    <name type="scientific">Cochliobolus sativus (strain ND90Pr / ATCC 201652)</name>
    <name type="common">Common root rot and spot blotch fungus</name>
    <name type="synonym">Bipolaris sorokiniana</name>
    <dbReference type="NCBI Taxonomy" id="665912"/>
    <lineage>
        <taxon>Eukaryota</taxon>
        <taxon>Fungi</taxon>
        <taxon>Dikarya</taxon>
        <taxon>Ascomycota</taxon>
        <taxon>Pezizomycotina</taxon>
        <taxon>Dothideomycetes</taxon>
        <taxon>Pleosporomycetidae</taxon>
        <taxon>Pleosporales</taxon>
        <taxon>Pleosporineae</taxon>
        <taxon>Pleosporaceae</taxon>
        <taxon>Bipolaris</taxon>
    </lineage>
</organism>
<sequence length="184" mass="20110">MFLHVLLRSLAGMRRLRAEGGAWDQGMLEATAGWDGMEWNGTIQVKWVSRSRSWPWPRPWSCVPKRTGPLSSKPAWLSQLPAPANPTLSSQSSGRRFLAGLGACSAVKVQVQVKGACTGRHCPVNAHDACPRTKPPVYPIPSHACHYCPLSTARLPSLSCSSTPHCQLLNHSTNNSPLPQQQQQ</sequence>
<dbReference type="KEGG" id="bsc:COCSADRAFT_248548"/>
<reference evidence="2" key="2">
    <citation type="journal article" date="2013" name="PLoS Genet.">
        <title>Comparative genome structure, secondary metabolite, and effector coding capacity across Cochliobolus pathogens.</title>
        <authorList>
            <person name="Condon B.J."/>
            <person name="Leng Y."/>
            <person name="Wu D."/>
            <person name="Bushley K.E."/>
            <person name="Ohm R.A."/>
            <person name="Otillar R."/>
            <person name="Martin J."/>
            <person name="Schackwitz W."/>
            <person name="Grimwood J."/>
            <person name="MohdZainudin N."/>
            <person name="Xue C."/>
            <person name="Wang R."/>
            <person name="Manning V.A."/>
            <person name="Dhillon B."/>
            <person name="Tu Z.J."/>
            <person name="Steffenson B.J."/>
            <person name="Salamov A."/>
            <person name="Sun H."/>
            <person name="Lowry S."/>
            <person name="LaButti K."/>
            <person name="Han J."/>
            <person name="Copeland A."/>
            <person name="Lindquist E."/>
            <person name="Barry K."/>
            <person name="Schmutz J."/>
            <person name="Baker S.E."/>
            <person name="Ciuffetti L.M."/>
            <person name="Grigoriev I.V."/>
            <person name="Zhong S."/>
            <person name="Turgeon B.G."/>
        </authorList>
    </citation>
    <scope>NUCLEOTIDE SEQUENCE [LARGE SCALE GENOMIC DNA]</scope>
    <source>
        <strain evidence="2">ND90Pr / ATCC 201652</strain>
    </source>
</reference>
<proteinExistence type="predicted"/>
<dbReference type="EMBL" id="KB445651">
    <property type="protein sequence ID" value="EMD60096.1"/>
    <property type="molecule type" value="Genomic_DNA"/>
</dbReference>
<protein>
    <submittedName>
        <fullName evidence="1">Uncharacterized protein</fullName>
    </submittedName>
</protein>
<evidence type="ECO:0000313" key="2">
    <source>
        <dbReference type="Proteomes" id="UP000016934"/>
    </source>
</evidence>
<keyword evidence="2" id="KW-1185">Reference proteome</keyword>
<dbReference type="HOGENOM" id="CLU_1468032_0_0_1"/>
<name>M2SSR0_COCSN</name>
<dbReference type="RefSeq" id="XP_007704318.1">
    <property type="nucleotide sequence ID" value="XM_007706128.1"/>
</dbReference>
<reference evidence="1 2" key="1">
    <citation type="journal article" date="2012" name="PLoS Pathog.">
        <title>Diverse lifestyles and strategies of plant pathogenesis encoded in the genomes of eighteen Dothideomycetes fungi.</title>
        <authorList>
            <person name="Ohm R.A."/>
            <person name="Feau N."/>
            <person name="Henrissat B."/>
            <person name="Schoch C.L."/>
            <person name="Horwitz B.A."/>
            <person name="Barry K.W."/>
            <person name="Condon B.J."/>
            <person name="Copeland A.C."/>
            <person name="Dhillon B."/>
            <person name="Glaser F."/>
            <person name="Hesse C.N."/>
            <person name="Kosti I."/>
            <person name="LaButti K."/>
            <person name="Lindquist E.A."/>
            <person name="Lucas S."/>
            <person name="Salamov A.A."/>
            <person name="Bradshaw R.E."/>
            <person name="Ciuffetti L."/>
            <person name="Hamelin R.C."/>
            <person name="Kema G.H.J."/>
            <person name="Lawrence C."/>
            <person name="Scott J.A."/>
            <person name="Spatafora J.W."/>
            <person name="Turgeon B.G."/>
            <person name="de Wit P.J.G.M."/>
            <person name="Zhong S."/>
            <person name="Goodwin S.B."/>
            <person name="Grigoriev I.V."/>
        </authorList>
    </citation>
    <scope>NUCLEOTIDE SEQUENCE [LARGE SCALE GENOMIC DNA]</scope>
    <source>
        <strain evidence="2">ND90Pr / ATCC 201652</strain>
    </source>
</reference>
<dbReference type="GeneID" id="19135164"/>
<accession>M2SSR0</accession>
<gene>
    <name evidence="1" type="ORF">COCSADRAFT_248548</name>
</gene>